<dbReference type="PANTHER" id="PTHR37816:SF1">
    <property type="entry name" value="TOXIN"/>
    <property type="match status" value="1"/>
</dbReference>
<dbReference type="InterPro" id="IPR027417">
    <property type="entry name" value="P-loop_NTPase"/>
</dbReference>
<gene>
    <name evidence="2" type="ORF">EDD19_10664</name>
</gene>
<dbReference type="GO" id="GO:0005524">
    <property type="term" value="F:ATP binding"/>
    <property type="evidence" value="ECO:0007669"/>
    <property type="project" value="InterPro"/>
</dbReference>
<accession>A0A4R3ZVK1</accession>
<reference evidence="2 3" key="1">
    <citation type="submission" date="2019-03" db="EMBL/GenBank/DDBJ databases">
        <title>Root nodule microbial communities of legume samples collected from USA, Mexico and Botswana.</title>
        <authorList>
            <person name="Hirsch A."/>
        </authorList>
    </citation>
    <scope>NUCLEOTIDE SEQUENCE [LARGE SCALE GENOMIC DNA]</scope>
    <source>
        <strain evidence="2 3">55</strain>
    </source>
</reference>
<evidence type="ECO:0000259" key="1">
    <source>
        <dbReference type="Pfam" id="PF00004"/>
    </source>
</evidence>
<dbReference type="InterPro" id="IPR052922">
    <property type="entry name" value="Cytidylate_Kinase-2"/>
</dbReference>
<dbReference type="GO" id="GO:0016301">
    <property type="term" value="F:kinase activity"/>
    <property type="evidence" value="ECO:0007669"/>
    <property type="project" value="UniProtKB-KW"/>
</dbReference>
<dbReference type="SUPFAM" id="SSF52540">
    <property type="entry name" value="P-loop containing nucleoside triphosphate hydrolases"/>
    <property type="match status" value="1"/>
</dbReference>
<dbReference type="InterPro" id="IPR003959">
    <property type="entry name" value="ATPase_AAA_core"/>
</dbReference>
<proteinExistence type="predicted"/>
<dbReference type="EMBL" id="SMCX01000006">
    <property type="protein sequence ID" value="TCW24608.1"/>
    <property type="molecule type" value="Genomic_DNA"/>
</dbReference>
<name>A0A4R3ZVK1_9ACTN</name>
<sequence length="186" mass="21143">MVTVVRRVLVVGSSGSGKTTTARRIAGELGVPHIELDALHWGPDWTAATAGEMQERVREAIRPDAWVVDGNYRSKIGTLVWDRADTVVWVSPPRPVAVWRALTRTIRRVATGQELWNGNRERWSSLMFWRGEESLLWLAWALYPRTRDRYEAAMRDPANGHLRIHRVRTAREVDRVIAAWKSGPGA</sequence>
<dbReference type="Gene3D" id="3.40.50.300">
    <property type="entry name" value="P-loop containing nucleotide triphosphate hydrolases"/>
    <property type="match status" value="1"/>
</dbReference>
<keyword evidence="2" id="KW-0808">Transferase</keyword>
<evidence type="ECO:0000313" key="2">
    <source>
        <dbReference type="EMBL" id="TCW24608.1"/>
    </source>
</evidence>
<evidence type="ECO:0000313" key="3">
    <source>
        <dbReference type="Proteomes" id="UP000295805"/>
    </source>
</evidence>
<feature type="domain" description="ATPase AAA-type core" evidence="1">
    <location>
        <begin position="8"/>
        <end position="60"/>
    </location>
</feature>
<dbReference type="PANTHER" id="PTHR37816">
    <property type="entry name" value="YALI0E33011P"/>
    <property type="match status" value="1"/>
</dbReference>
<keyword evidence="2" id="KW-0418">Kinase</keyword>
<protein>
    <submittedName>
        <fullName evidence="2">Adenylate kinase family enzyme</fullName>
    </submittedName>
</protein>
<comment type="caution">
    <text evidence="2">The sequence shown here is derived from an EMBL/GenBank/DDBJ whole genome shotgun (WGS) entry which is preliminary data.</text>
</comment>
<dbReference type="Proteomes" id="UP000295805">
    <property type="component" value="Unassembled WGS sequence"/>
</dbReference>
<dbReference type="GO" id="GO:0016887">
    <property type="term" value="F:ATP hydrolysis activity"/>
    <property type="evidence" value="ECO:0007669"/>
    <property type="project" value="InterPro"/>
</dbReference>
<dbReference type="Pfam" id="PF00004">
    <property type="entry name" value="AAA"/>
    <property type="match status" value="1"/>
</dbReference>
<organism evidence="2 3">
    <name type="scientific">Dietzia cinnamea</name>
    <dbReference type="NCBI Taxonomy" id="321318"/>
    <lineage>
        <taxon>Bacteria</taxon>
        <taxon>Bacillati</taxon>
        <taxon>Actinomycetota</taxon>
        <taxon>Actinomycetes</taxon>
        <taxon>Mycobacteriales</taxon>
        <taxon>Dietziaceae</taxon>
        <taxon>Dietzia</taxon>
    </lineage>
</organism>
<dbReference type="AlphaFoldDB" id="A0A4R3ZVK1"/>